<accession>A0A0W8F102</accession>
<feature type="region of interest" description="Disordered" evidence="1">
    <location>
        <begin position="11"/>
        <end position="40"/>
    </location>
</feature>
<dbReference type="AlphaFoldDB" id="A0A0W8F102"/>
<dbReference type="EMBL" id="LNQE01001662">
    <property type="protein sequence ID" value="KUG14414.1"/>
    <property type="molecule type" value="Genomic_DNA"/>
</dbReference>
<proteinExistence type="predicted"/>
<organism evidence="2">
    <name type="scientific">hydrocarbon metagenome</name>
    <dbReference type="NCBI Taxonomy" id="938273"/>
    <lineage>
        <taxon>unclassified sequences</taxon>
        <taxon>metagenomes</taxon>
        <taxon>ecological metagenomes</taxon>
    </lineage>
</organism>
<evidence type="ECO:0000256" key="1">
    <source>
        <dbReference type="SAM" id="MobiDB-lite"/>
    </source>
</evidence>
<evidence type="ECO:0000313" key="2">
    <source>
        <dbReference type="EMBL" id="KUG14414.1"/>
    </source>
</evidence>
<gene>
    <name evidence="2" type="ORF">ASZ90_015938</name>
</gene>
<protein>
    <submittedName>
        <fullName evidence="2">Uncharacterized protein</fullName>
    </submittedName>
</protein>
<reference evidence="2" key="1">
    <citation type="journal article" date="2015" name="Proc. Natl. Acad. Sci. U.S.A.">
        <title>Networks of energetic and metabolic interactions define dynamics in microbial communities.</title>
        <authorList>
            <person name="Embree M."/>
            <person name="Liu J.K."/>
            <person name="Al-Bassam M.M."/>
            <person name="Zengler K."/>
        </authorList>
    </citation>
    <scope>NUCLEOTIDE SEQUENCE</scope>
</reference>
<sequence>MSQLVDCLGEDPPPIQLRVVGHPVAPGPEPEGGDERPSRRGNAEHIIQARGEDIHFCDTQGEFMFGMDDCCEIGEKPARQVLVPFFPEVTGGEREGRGFLHRGRKDPWEIFLQPGEGVWIRVAERDEGDSRPCCHTGNSAGIRLIDSPRDDPTLKNYSLLAFL</sequence>
<comment type="caution">
    <text evidence="2">The sequence shown here is derived from an EMBL/GenBank/DDBJ whole genome shotgun (WGS) entry which is preliminary data.</text>
</comment>
<name>A0A0W8F102_9ZZZZ</name>